<feature type="domain" description="Tyrosine-protein phosphatase" evidence="2">
    <location>
        <begin position="650"/>
        <end position="795"/>
    </location>
</feature>
<dbReference type="Pfam" id="PF00782">
    <property type="entry name" value="DSPc"/>
    <property type="match status" value="1"/>
</dbReference>
<feature type="region of interest" description="Disordered" evidence="1">
    <location>
        <begin position="483"/>
        <end position="559"/>
    </location>
</feature>
<dbReference type="Pfam" id="PF09192">
    <property type="entry name" value="Act-Frag_cataly"/>
    <property type="match status" value="1"/>
</dbReference>
<organism evidence="4 5">
    <name type="scientific">Trifolium subterraneum</name>
    <name type="common">Subterranean clover</name>
    <dbReference type="NCBI Taxonomy" id="3900"/>
    <lineage>
        <taxon>Eukaryota</taxon>
        <taxon>Viridiplantae</taxon>
        <taxon>Streptophyta</taxon>
        <taxon>Embryophyta</taxon>
        <taxon>Tracheophyta</taxon>
        <taxon>Spermatophyta</taxon>
        <taxon>Magnoliopsida</taxon>
        <taxon>eudicotyledons</taxon>
        <taxon>Gunneridae</taxon>
        <taxon>Pentapetalae</taxon>
        <taxon>rosids</taxon>
        <taxon>fabids</taxon>
        <taxon>Fabales</taxon>
        <taxon>Fabaceae</taxon>
        <taxon>Papilionoideae</taxon>
        <taxon>50 kb inversion clade</taxon>
        <taxon>NPAAA clade</taxon>
        <taxon>Hologalegina</taxon>
        <taxon>IRL clade</taxon>
        <taxon>Trifolieae</taxon>
        <taxon>Trifolium</taxon>
    </lineage>
</organism>
<dbReference type="FunFam" id="3.90.190.10:FF:000148">
    <property type="entry name" value="Dual specificity protein phosphatase PHS1"/>
    <property type="match status" value="1"/>
</dbReference>
<dbReference type="GO" id="GO:0009737">
    <property type="term" value="P:response to abscisic acid"/>
    <property type="evidence" value="ECO:0007669"/>
    <property type="project" value="InterPro"/>
</dbReference>
<dbReference type="GO" id="GO:0043622">
    <property type="term" value="P:cortical microtubule organization"/>
    <property type="evidence" value="ECO:0007669"/>
    <property type="project" value="InterPro"/>
</dbReference>
<name>A0A2Z6N2E4_TRISU</name>
<feature type="compositionally biased region" description="Polar residues" evidence="1">
    <location>
        <begin position="325"/>
        <end position="343"/>
    </location>
</feature>
<protein>
    <submittedName>
        <fullName evidence="4">Uncharacterized protein</fullName>
    </submittedName>
</protein>
<dbReference type="InterPro" id="IPR000340">
    <property type="entry name" value="Dual-sp_phosphatase_cat-dom"/>
</dbReference>
<dbReference type="Proteomes" id="UP000242715">
    <property type="component" value="Unassembled WGS sequence"/>
</dbReference>
<dbReference type="InterPro" id="IPR000387">
    <property type="entry name" value="Tyr_Pase_dom"/>
</dbReference>
<accession>A0A2Z6N2E4</accession>
<feature type="compositionally biased region" description="Polar residues" evidence="1">
    <location>
        <begin position="7"/>
        <end position="24"/>
    </location>
</feature>
<evidence type="ECO:0000259" key="2">
    <source>
        <dbReference type="PROSITE" id="PS50054"/>
    </source>
</evidence>
<dbReference type="PROSITE" id="PS50056">
    <property type="entry name" value="TYR_PHOSPHATASE_2"/>
    <property type="match status" value="1"/>
</dbReference>
<feature type="region of interest" description="Disordered" evidence="1">
    <location>
        <begin position="1"/>
        <end position="24"/>
    </location>
</feature>
<dbReference type="CDD" id="cd14498">
    <property type="entry name" value="DSP"/>
    <property type="match status" value="1"/>
</dbReference>
<feature type="region of interest" description="Disordered" evidence="1">
    <location>
        <begin position="315"/>
        <end position="343"/>
    </location>
</feature>
<dbReference type="InterPro" id="IPR011009">
    <property type="entry name" value="Kinase-like_dom_sf"/>
</dbReference>
<evidence type="ECO:0000313" key="4">
    <source>
        <dbReference type="EMBL" id="GAU38116.1"/>
    </source>
</evidence>
<keyword evidence="5" id="KW-1185">Reference proteome</keyword>
<dbReference type="AlphaFoldDB" id="A0A2Z6N2E4"/>
<feature type="domain" description="Tyrosine specific protein phosphatases" evidence="3">
    <location>
        <begin position="719"/>
        <end position="771"/>
    </location>
</feature>
<dbReference type="PANTHER" id="PTHR47100">
    <property type="entry name" value="DUAL SPECIFICITY PROTEIN PHOSPHATASE PHS1"/>
    <property type="match status" value="1"/>
</dbReference>
<dbReference type="InterPro" id="IPR015275">
    <property type="entry name" value="Actin-fragmin_kin_cat_dom"/>
</dbReference>
<dbReference type="Gene3D" id="1.10.1070.11">
    <property type="entry name" value="Phosphatidylinositol 3-/4-kinase, catalytic domain"/>
    <property type="match status" value="1"/>
</dbReference>
<dbReference type="InterPro" id="IPR020422">
    <property type="entry name" value="TYR_PHOSPHATASE_DUAL_dom"/>
</dbReference>
<proteinExistence type="predicted"/>
<reference evidence="5" key="1">
    <citation type="journal article" date="2017" name="Front. Plant Sci.">
        <title>Climate Clever Clovers: New Paradigm to Reduce the Environmental Footprint of Ruminants by Breeding Low Methanogenic Forages Utilizing Haplotype Variation.</title>
        <authorList>
            <person name="Kaur P."/>
            <person name="Appels R."/>
            <person name="Bayer P.E."/>
            <person name="Keeble-Gagnere G."/>
            <person name="Wang J."/>
            <person name="Hirakawa H."/>
            <person name="Shirasawa K."/>
            <person name="Vercoe P."/>
            <person name="Stefanova K."/>
            <person name="Durmic Z."/>
            <person name="Nichols P."/>
            <person name="Revell C."/>
            <person name="Isobe S.N."/>
            <person name="Edwards D."/>
            <person name="Erskine W."/>
        </authorList>
    </citation>
    <scope>NUCLEOTIDE SEQUENCE [LARGE SCALE GENOMIC DNA]</scope>
    <source>
        <strain evidence="5">cv. Daliak</strain>
    </source>
</reference>
<dbReference type="GO" id="GO:0004721">
    <property type="term" value="F:phosphoprotein phosphatase activity"/>
    <property type="evidence" value="ECO:0007669"/>
    <property type="project" value="InterPro"/>
</dbReference>
<dbReference type="OrthoDB" id="10252009at2759"/>
<evidence type="ECO:0000256" key="1">
    <source>
        <dbReference type="SAM" id="MobiDB-lite"/>
    </source>
</evidence>
<gene>
    <name evidence="4" type="ORF">TSUD_318030</name>
</gene>
<feature type="compositionally biased region" description="Basic and acidic residues" evidence="1">
    <location>
        <begin position="506"/>
        <end position="523"/>
    </location>
</feature>
<dbReference type="SUPFAM" id="SSF56112">
    <property type="entry name" value="Protein kinase-like (PK-like)"/>
    <property type="match status" value="1"/>
</dbReference>
<dbReference type="InterPro" id="IPR029021">
    <property type="entry name" value="Prot-tyrosine_phosphatase-like"/>
</dbReference>
<sequence>MTKPTPIINQNQGKEQLDSEGSSSPLTVTSRVLYMLGDITAGPAHIFGESAEDAKMDDMPDQTESSLWDRLGKAEMLDIESSSFSWDMLSSLHHTEHTSSNEHSEDEMNRALELTVNSGGVVFFALFNVHGSDDASPKEAAAVIKISSSRMATQSERLGYEFAKWLGVQTPQARVIHNTSLEWLQIKEAAEKARDIARCERDAIGETTCSELLEALELSRCLLFLSYVHGSPLLESCSAFESRDSAETVSAALGRVLMLDLVIRNEDRLPCRQLRWRGNPANLLLADKTISSNLDTIGEAFDFEMNRYGPGVVGTLQKERRTSVDSRSSSLNHGKRSQGSLLSQISESSDDMCLKSQMSGETMFTGSKIVAIDSGVPRRPPAGKRADDQVNYPKLVELVLNSSEFSSCLLYDITGGKLGSPPLEDINTTVDVQGSEVTSIVHEFRSGFRAALRDLQGFHIFLLTLHKKLDNVLRSFNNTISKIPLGDSEKEDSPSPAAGSCLSPTSKERLCNDSHRDLSDTDSQRSAPRASPSSGNRDFCDSASPMSREGWHGKSSKGSVEPLLGSRFTAKLRDFHKFAKVDAESYKELEHWNEMLKNDAIKFCQENNFNSGFFEGSDSNTVVDAYELKVRLEHILERITLISEAANTERPSAVTSNLFIGGAQSARSVYTMQHLGITHILCLCTNEIGQSDSQFPDLFTYKNFSICDTENSDIGVLFDEACDFIEDVEKGGQRVLVHCFEGKSRSVTVLLAYLMLRKNFTLLEAWNAMRKVHRRAQPNDGFAKILQELDQKLHGKVSMEWQRRKPTMKVCPICGKNAGLSSSSLKLHLQKSHKRLSSGSVDSAMTMEIQKALTTLNISRGGSVSPKQRQTHSMTD</sequence>
<dbReference type="InterPro" id="IPR035010">
    <property type="entry name" value="PHS1"/>
</dbReference>
<evidence type="ECO:0000259" key="3">
    <source>
        <dbReference type="PROSITE" id="PS50056"/>
    </source>
</evidence>
<evidence type="ECO:0000313" key="5">
    <source>
        <dbReference type="Proteomes" id="UP000242715"/>
    </source>
</evidence>
<dbReference type="PANTHER" id="PTHR47100:SF5">
    <property type="entry name" value="DUAL SPECIFICITY PROTEIN PHOSPHATASE PHS1"/>
    <property type="match status" value="1"/>
</dbReference>
<feature type="compositionally biased region" description="Low complexity" evidence="1">
    <location>
        <begin position="525"/>
        <end position="534"/>
    </location>
</feature>
<dbReference type="SUPFAM" id="SSF52799">
    <property type="entry name" value="(Phosphotyrosine protein) phosphatases II"/>
    <property type="match status" value="1"/>
</dbReference>
<dbReference type="Gene3D" id="3.90.190.10">
    <property type="entry name" value="Protein tyrosine phosphatase superfamily"/>
    <property type="match status" value="1"/>
</dbReference>
<dbReference type="InterPro" id="IPR036940">
    <property type="entry name" value="PI3/4_kinase_cat_sf"/>
</dbReference>
<dbReference type="EMBL" id="DF973702">
    <property type="protein sequence ID" value="GAU38116.1"/>
    <property type="molecule type" value="Genomic_DNA"/>
</dbReference>
<dbReference type="PROSITE" id="PS50054">
    <property type="entry name" value="TYR_PHOSPHATASE_DUAL"/>
    <property type="match status" value="1"/>
</dbReference>
<dbReference type="SMART" id="SM00195">
    <property type="entry name" value="DSPc"/>
    <property type="match status" value="1"/>
</dbReference>